<dbReference type="GO" id="GO:0030424">
    <property type="term" value="C:axon"/>
    <property type="evidence" value="ECO:0007669"/>
    <property type="project" value="TreeGrafter"/>
</dbReference>
<dbReference type="GO" id="GO:0043025">
    <property type="term" value="C:neuronal cell body"/>
    <property type="evidence" value="ECO:0007669"/>
    <property type="project" value="TreeGrafter"/>
</dbReference>
<feature type="transmembrane region" description="Helical" evidence="8">
    <location>
        <begin position="230"/>
        <end position="254"/>
    </location>
</feature>
<evidence type="ECO:0000256" key="2">
    <source>
        <dbReference type="ARBA" id="ARBA00022475"/>
    </source>
</evidence>
<dbReference type="AlphaFoldDB" id="A0A9R1TWN4"/>
<evidence type="ECO:0000256" key="7">
    <source>
        <dbReference type="ARBA" id="ARBA00023224"/>
    </source>
</evidence>
<feature type="transmembrane region" description="Helical" evidence="8">
    <location>
        <begin position="556"/>
        <end position="576"/>
    </location>
</feature>
<keyword evidence="9" id="KW-1185">Reference proteome</keyword>
<evidence type="ECO:0000256" key="6">
    <source>
        <dbReference type="ARBA" id="ARBA00023170"/>
    </source>
</evidence>
<feature type="transmembrane region" description="Helical" evidence="8">
    <location>
        <begin position="588"/>
        <end position="609"/>
    </location>
</feature>
<dbReference type="GO" id="GO:0007635">
    <property type="term" value="P:chemosensory behavior"/>
    <property type="evidence" value="ECO:0007669"/>
    <property type="project" value="TreeGrafter"/>
</dbReference>
<keyword evidence="7" id="KW-0807">Transducer</keyword>
<keyword evidence="6" id="KW-0675">Receptor</keyword>
<dbReference type="GO" id="GO:0008049">
    <property type="term" value="P:male courtship behavior"/>
    <property type="evidence" value="ECO:0007669"/>
    <property type="project" value="TreeGrafter"/>
</dbReference>
<dbReference type="GO" id="GO:0005886">
    <property type="term" value="C:plasma membrane"/>
    <property type="evidence" value="ECO:0007669"/>
    <property type="project" value="UniProtKB-SubCell"/>
</dbReference>
<name>A0A9R1TWN4_9HYME</name>
<comment type="subcellular location">
    <subcellularLocation>
        <location evidence="1">Cell membrane</location>
        <topology evidence="1">Multi-pass membrane protein</topology>
    </subcellularLocation>
</comment>
<proteinExistence type="predicted"/>
<evidence type="ECO:0000313" key="10">
    <source>
        <dbReference type="RefSeq" id="XP_011299249.1"/>
    </source>
</evidence>
<dbReference type="GeneID" id="105264215"/>
<dbReference type="GO" id="GO:0007165">
    <property type="term" value="P:signal transduction"/>
    <property type="evidence" value="ECO:0007669"/>
    <property type="project" value="UniProtKB-KW"/>
</dbReference>
<evidence type="ECO:0000256" key="3">
    <source>
        <dbReference type="ARBA" id="ARBA00022692"/>
    </source>
</evidence>
<keyword evidence="5 8" id="KW-0472">Membrane</keyword>
<keyword evidence="2" id="KW-1003">Cell membrane</keyword>
<dbReference type="GO" id="GO:0050909">
    <property type="term" value="P:sensory perception of taste"/>
    <property type="evidence" value="ECO:0007669"/>
    <property type="project" value="InterPro"/>
</dbReference>
<evidence type="ECO:0000313" key="9">
    <source>
        <dbReference type="Proteomes" id="UP000694866"/>
    </source>
</evidence>
<accession>A0A9R1TWN4</accession>
<evidence type="ECO:0000256" key="4">
    <source>
        <dbReference type="ARBA" id="ARBA00022989"/>
    </source>
</evidence>
<dbReference type="Proteomes" id="UP000694866">
    <property type="component" value="Unplaced"/>
</dbReference>
<feature type="transmembrane region" description="Helical" evidence="8">
    <location>
        <begin position="199"/>
        <end position="218"/>
    </location>
</feature>
<keyword evidence="4 8" id="KW-1133">Transmembrane helix</keyword>
<feature type="transmembrane region" description="Helical" evidence="8">
    <location>
        <begin position="709"/>
        <end position="730"/>
    </location>
</feature>
<organism evidence="9 10">
    <name type="scientific">Fopius arisanus</name>
    <dbReference type="NCBI Taxonomy" id="64838"/>
    <lineage>
        <taxon>Eukaryota</taxon>
        <taxon>Metazoa</taxon>
        <taxon>Ecdysozoa</taxon>
        <taxon>Arthropoda</taxon>
        <taxon>Hexapoda</taxon>
        <taxon>Insecta</taxon>
        <taxon>Pterygota</taxon>
        <taxon>Neoptera</taxon>
        <taxon>Endopterygota</taxon>
        <taxon>Hymenoptera</taxon>
        <taxon>Apocrita</taxon>
        <taxon>Ichneumonoidea</taxon>
        <taxon>Braconidae</taxon>
        <taxon>Opiinae</taxon>
        <taxon>Fopius</taxon>
    </lineage>
</organism>
<evidence type="ECO:0000256" key="1">
    <source>
        <dbReference type="ARBA" id="ARBA00004651"/>
    </source>
</evidence>
<feature type="transmembrane region" description="Helical" evidence="8">
    <location>
        <begin position="670"/>
        <end position="689"/>
    </location>
</feature>
<dbReference type="RefSeq" id="XP_011299249.1">
    <property type="nucleotide sequence ID" value="XM_011300947.1"/>
</dbReference>
<evidence type="ECO:0000256" key="5">
    <source>
        <dbReference type="ARBA" id="ARBA00023136"/>
    </source>
</evidence>
<dbReference type="Pfam" id="PF08395">
    <property type="entry name" value="7tm_7"/>
    <property type="match status" value="2"/>
</dbReference>
<evidence type="ECO:0008006" key="11">
    <source>
        <dbReference type="Google" id="ProtNLM"/>
    </source>
</evidence>
<dbReference type="PANTHER" id="PTHR21143:SF133">
    <property type="entry name" value="GUSTATORY AND PHEROMONE RECEPTOR 32A-RELATED"/>
    <property type="match status" value="1"/>
</dbReference>
<evidence type="ECO:0000256" key="8">
    <source>
        <dbReference type="SAM" id="Phobius"/>
    </source>
</evidence>
<dbReference type="KEGG" id="fas:105264215"/>
<dbReference type="OrthoDB" id="6366728at2759"/>
<feature type="transmembrane region" description="Helical" evidence="8">
    <location>
        <begin position="419"/>
        <end position="439"/>
    </location>
</feature>
<protein>
    <recommendedName>
        <fullName evidence="11">Gustatory receptor</fullName>
    </recommendedName>
</protein>
<reference evidence="10" key="1">
    <citation type="submission" date="2025-08" db="UniProtKB">
        <authorList>
            <consortium name="RefSeq"/>
        </authorList>
    </citation>
    <scope>IDENTIFICATION</scope>
    <source>
        <strain evidence="10">USDA-PBARC FA_bdor</strain>
        <tissue evidence="10">Whole organism</tissue>
    </source>
</reference>
<dbReference type="PANTHER" id="PTHR21143">
    <property type="entry name" value="INVERTEBRATE GUSTATORY RECEPTOR"/>
    <property type="match status" value="1"/>
</dbReference>
<gene>
    <name evidence="10" type="primary">LOC105264215</name>
</gene>
<feature type="transmembrane region" description="Helical" evidence="8">
    <location>
        <begin position="113"/>
        <end position="133"/>
    </location>
</feature>
<feature type="transmembrane region" description="Helical" evidence="8">
    <location>
        <begin position="311"/>
        <end position="331"/>
    </location>
</feature>
<dbReference type="InterPro" id="IPR013604">
    <property type="entry name" value="7TM_chemorcpt"/>
</dbReference>
<feature type="transmembrane region" description="Helical" evidence="8">
    <location>
        <begin position="505"/>
        <end position="523"/>
    </location>
</feature>
<feature type="transmembrane region" description="Helical" evidence="8">
    <location>
        <begin position="80"/>
        <end position="101"/>
    </location>
</feature>
<dbReference type="GO" id="GO:0030425">
    <property type="term" value="C:dendrite"/>
    <property type="evidence" value="ECO:0007669"/>
    <property type="project" value="TreeGrafter"/>
</dbReference>
<feature type="transmembrane region" description="Helical" evidence="8">
    <location>
        <begin position="460"/>
        <end position="485"/>
    </location>
</feature>
<feature type="transmembrane region" description="Helical" evidence="8">
    <location>
        <begin position="27"/>
        <end position="46"/>
    </location>
</feature>
<sequence length="828" mass="94587">MTAAVFTMPLLNAGPQREADLLNSATTIKGVFGITVTIVIWLIIIAQSKMAVKILNRIVEMDKEMLIVQNLCADKSKIQIVIMFMGNCTIWISIFVLEILVVSDWYNVWTPLLLPSMIMNWYIMQYVFMLVMVESRAGSVNRGFIMIAKGRLAAFMYSNPRHTDANERKLVNNFMILRRGHAILAGICRDLSDYYSFPVLPTISFLCCATIYDSYYLILPLVVPSNYTSILEISNMICWLLMETLPVVVLAVYVTRVLNEMEKTGSIVYNVLSRSALIHIAKNELMDFSVELLHRKVRFTAYGIFSLDGTLIRSIFGMLVTYLIILMQFQLNHRSDDELKLVTTSSTISPMSSFGLIIGNKNSYILPLLEFIDVSAQYLKYSLELEMVGRVSGKMKQAQKQSAWVEPGTTEKYFFTDAFVVRLVVIIFKVLGLAPISVESPRTLRTRLQRSHQGLLFKKCIFGVVYIYILIIIVFGVSFITVPLMNADVSYLDADLLDTFEATKGVFGLIVMFVIWLAVASRYKTVLKILNKMVEMDNEMLVLQDLYYLETSKRQILILFLVNFVLWIVNFFLEILSDSDRWKLWTPLVLPSIIMNWYIMQYILILVMIENRFVSVNRGLIVIANCRLEMFFHSDVRRADVSERAIVNNFMTLKRAHSILAGICRDISSYYSFPILPTVAFFCGASIYHSYYVMVPLVMKTDQQSIMEIANMICWLIIQMLPLIVLSVCVTRVLNQMGMTGGTVYKGLARSILNYVAKDELKKFSFELLHKNVQFTAYDIFSLDCTLIQSIFGMLATYLIILVQFQLSHVGQREPSNQVISATESSTQ</sequence>
<keyword evidence="3 8" id="KW-0812">Transmembrane</keyword>